<reference evidence="9" key="2">
    <citation type="submission" date="2020-05" db="UniProtKB">
        <authorList>
            <consortium name="EnsemblMetazoa"/>
        </authorList>
    </citation>
    <scope>IDENTIFICATION</scope>
    <source>
        <strain evidence="9">LVP_AGWG</strain>
    </source>
</reference>
<keyword evidence="6" id="KW-0804">Transcription</keyword>
<dbReference type="EC" id="2.7.7.6" evidence="2"/>
<dbReference type="InterPro" id="IPR015712">
    <property type="entry name" value="DNA-dir_RNA_pol_su2"/>
</dbReference>
<organism evidence="9 10">
    <name type="scientific">Aedes aegypti</name>
    <name type="common">Yellowfever mosquito</name>
    <name type="synonym">Culex aegypti</name>
    <dbReference type="NCBI Taxonomy" id="7159"/>
    <lineage>
        <taxon>Eukaryota</taxon>
        <taxon>Metazoa</taxon>
        <taxon>Ecdysozoa</taxon>
        <taxon>Arthropoda</taxon>
        <taxon>Hexapoda</taxon>
        <taxon>Insecta</taxon>
        <taxon>Pterygota</taxon>
        <taxon>Neoptera</taxon>
        <taxon>Endopterygota</taxon>
        <taxon>Diptera</taxon>
        <taxon>Nematocera</taxon>
        <taxon>Culicoidea</taxon>
        <taxon>Culicidae</taxon>
        <taxon>Culicinae</taxon>
        <taxon>Aedini</taxon>
        <taxon>Aedes</taxon>
        <taxon>Stegomyia</taxon>
    </lineage>
</organism>
<name>A0A6I8TC35_AEDAE</name>
<evidence type="ECO:0000256" key="7">
    <source>
        <dbReference type="RuleBase" id="RU000434"/>
    </source>
</evidence>
<dbReference type="GO" id="GO:0000428">
    <property type="term" value="C:DNA-directed RNA polymerase complex"/>
    <property type="evidence" value="ECO:0007669"/>
    <property type="project" value="UniProtKB-KW"/>
</dbReference>
<keyword evidence="5" id="KW-0548">Nucleotidyltransferase</keyword>
<protein>
    <recommendedName>
        <fullName evidence="2">DNA-directed RNA polymerase</fullName>
        <ecNumber evidence="2">2.7.7.6</ecNumber>
    </recommendedName>
</protein>
<evidence type="ECO:0000256" key="4">
    <source>
        <dbReference type="ARBA" id="ARBA00022679"/>
    </source>
</evidence>
<dbReference type="GO" id="GO:0032549">
    <property type="term" value="F:ribonucleoside binding"/>
    <property type="evidence" value="ECO:0007669"/>
    <property type="project" value="InterPro"/>
</dbReference>
<dbReference type="Pfam" id="PF04565">
    <property type="entry name" value="RNA_pol_Rpb2_3"/>
    <property type="match status" value="1"/>
</dbReference>
<sequence>MIVKSSERICNINFISSEPYVTSLNSVSNPNPNESLASDKNPFAGVPMIVNSFRRLCHHIDHHQIQARNLTGKLNVLRKYMYNYQALNSCTVYTKRTLKFNQLKRNENLTAVSEMNLICFCLDLDTGQWQEKFRSSQRPHKNKRAKYEVFPLDCSMKIKLFAEAKRNMFAPFPVMQQFVIETNESAIVNLFNDGHPHNGVSDVIANASSFRISDNDKRVGPLQSMTNRTATNQYERLWNRSLGNHRVRDRYREYSRLCSYSLERPQGCARVERISPQYYEWNHISKKHKGKEETFVMGWYHKRILLLFKILRLKVKAIYVALMMDKSAVDDRNYYDNKRLERAGSLMFEHLFERFNWELKMIANKNIPKMKTAQYDVVKHMRAALIFTRLETTISIGNWAIKRFKMERAGMTQVFSRLSFISALGMMARMNSQFEKTRKVSELRSLQPSQLGMLCPLDSPEGEASGLVKNLALMTRITTVVEEESAIRLTYNSGVKDIRLLGGETINNPEVFMVFY</sequence>
<dbReference type="AlphaFoldDB" id="A0A6I8TC35"/>
<evidence type="ECO:0000256" key="1">
    <source>
        <dbReference type="ARBA" id="ARBA00006835"/>
    </source>
</evidence>
<dbReference type="GO" id="GO:0006351">
    <property type="term" value="P:DNA-templated transcription"/>
    <property type="evidence" value="ECO:0007669"/>
    <property type="project" value="InterPro"/>
</dbReference>
<dbReference type="OrthoDB" id="10248617at2759"/>
<gene>
    <name evidence="9" type="primary">110679361</name>
</gene>
<accession>A0A6I8TC35</accession>
<dbReference type="InParanoid" id="A0A6I8TC35"/>
<evidence type="ECO:0000256" key="3">
    <source>
        <dbReference type="ARBA" id="ARBA00022478"/>
    </source>
</evidence>
<feature type="domain" description="RNA polymerase Rpb2" evidence="8">
    <location>
        <begin position="413"/>
        <end position="477"/>
    </location>
</feature>
<dbReference type="EnsemblMetazoa" id="AAEL009498-RB">
    <property type="protein sequence ID" value="AAEL009498-PB"/>
    <property type="gene ID" value="AAEL009498"/>
</dbReference>
<evidence type="ECO:0000313" key="10">
    <source>
        <dbReference type="Proteomes" id="UP000008820"/>
    </source>
</evidence>
<evidence type="ECO:0000259" key="8">
    <source>
        <dbReference type="Pfam" id="PF04565"/>
    </source>
</evidence>
<dbReference type="PANTHER" id="PTHR20856">
    <property type="entry name" value="DNA-DIRECTED RNA POLYMERASE I SUBUNIT 2"/>
    <property type="match status" value="1"/>
</dbReference>
<dbReference type="Gene3D" id="3.90.1100.10">
    <property type="match status" value="1"/>
</dbReference>
<dbReference type="InterPro" id="IPR007645">
    <property type="entry name" value="RNA_pol_Rpb2_3"/>
</dbReference>
<evidence type="ECO:0000256" key="6">
    <source>
        <dbReference type="ARBA" id="ARBA00023163"/>
    </source>
</evidence>
<comment type="similarity">
    <text evidence="1 7">Belongs to the RNA polymerase beta chain family.</text>
</comment>
<reference evidence="9 10" key="1">
    <citation type="submission" date="2017-06" db="EMBL/GenBank/DDBJ databases">
        <title>Aedes aegypti genome working group (AGWG) sequencing and assembly.</title>
        <authorList>
            <consortium name="Aedes aegypti Genome Working Group (AGWG)"/>
            <person name="Matthews B.J."/>
        </authorList>
    </citation>
    <scope>NUCLEOTIDE SEQUENCE [LARGE SCALE GENOMIC DNA]</scope>
    <source>
        <strain evidence="9 10">LVP_AGWG</strain>
    </source>
</reference>
<evidence type="ECO:0000313" key="9">
    <source>
        <dbReference type="EnsemblMetazoa" id="AAEL009498-PB"/>
    </source>
</evidence>
<keyword evidence="10" id="KW-1185">Reference proteome</keyword>
<dbReference type="SUPFAM" id="SSF64484">
    <property type="entry name" value="beta and beta-prime subunits of DNA dependent RNA-polymerase"/>
    <property type="match status" value="1"/>
</dbReference>
<dbReference type="GO" id="GO:0003677">
    <property type="term" value="F:DNA binding"/>
    <property type="evidence" value="ECO:0007669"/>
    <property type="project" value="InterPro"/>
</dbReference>
<proteinExistence type="inferred from homology"/>
<evidence type="ECO:0000256" key="5">
    <source>
        <dbReference type="ARBA" id="ARBA00022695"/>
    </source>
</evidence>
<dbReference type="Proteomes" id="UP000008820">
    <property type="component" value="Chromosome 3"/>
</dbReference>
<keyword evidence="4" id="KW-0808">Transferase</keyword>
<dbReference type="GO" id="GO:0003899">
    <property type="term" value="F:DNA-directed RNA polymerase activity"/>
    <property type="evidence" value="ECO:0007669"/>
    <property type="project" value="UniProtKB-EC"/>
</dbReference>
<evidence type="ECO:0000256" key="2">
    <source>
        <dbReference type="ARBA" id="ARBA00012418"/>
    </source>
</evidence>
<keyword evidence="3" id="KW-0240">DNA-directed RNA polymerase</keyword>